<dbReference type="Gene3D" id="4.10.830.10">
    <property type="entry name" value="30s Ribosomal Protein S14, Chain N"/>
    <property type="match status" value="1"/>
</dbReference>
<dbReference type="InterPro" id="IPR043140">
    <property type="entry name" value="Ribosomal_uS14_sf"/>
</dbReference>
<sequence>MACLDSVTGSLKMQFNPVGEEGFELDLQPEMDIRDVKQLASEMCNVLPEHMRVLYKDRQLRNEEIVAECGLDGDEPLKILYTAGHAAMVGGSRPESRVQGNPFTTPVRGIPGSKGARSSRVTGRLGGNGLIRKYGILMKRQEFREKATQMGFRKYS</sequence>
<dbReference type="CDD" id="cd17039">
    <property type="entry name" value="Ubl_ubiquitin_like"/>
    <property type="match status" value="1"/>
</dbReference>
<protein>
    <recommendedName>
        <fullName evidence="1">Ubiquitin-like domain-containing protein</fullName>
    </recommendedName>
</protein>
<reference evidence="2" key="1">
    <citation type="submission" date="2021-01" db="EMBL/GenBank/DDBJ databases">
        <authorList>
            <person name="Corre E."/>
            <person name="Pelletier E."/>
            <person name="Niang G."/>
            <person name="Scheremetjew M."/>
            <person name="Finn R."/>
            <person name="Kale V."/>
            <person name="Holt S."/>
            <person name="Cochrane G."/>
            <person name="Meng A."/>
            <person name="Brown T."/>
            <person name="Cohen L."/>
        </authorList>
    </citation>
    <scope>NUCLEOTIDE SEQUENCE</scope>
</reference>
<evidence type="ECO:0000259" key="1">
    <source>
        <dbReference type="PROSITE" id="PS50053"/>
    </source>
</evidence>
<gene>
    <name evidence="2" type="ORF">NSCI0253_LOCUS42961</name>
</gene>
<dbReference type="PROSITE" id="PS50053">
    <property type="entry name" value="UBIQUITIN_2"/>
    <property type="match status" value="1"/>
</dbReference>
<organism evidence="2">
    <name type="scientific">Noctiluca scintillans</name>
    <name type="common">Sea sparkle</name>
    <name type="synonym">Red tide dinoflagellate</name>
    <dbReference type="NCBI Taxonomy" id="2966"/>
    <lineage>
        <taxon>Eukaryota</taxon>
        <taxon>Sar</taxon>
        <taxon>Alveolata</taxon>
        <taxon>Dinophyceae</taxon>
        <taxon>Noctilucales</taxon>
        <taxon>Noctilucaceae</taxon>
        <taxon>Noctiluca</taxon>
    </lineage>
</organism>
<proteinExistence type="predicted"/>
<dbReference type="EMBL" id="HBFQ01060690">
    <property type="protein sequence ID" value="CAD8868605.1"/>
    <property type="molecule type" value="Transcribed_RNA"/>
</dbReference>
<dbReference type="InterPro" id="IPR000626">
    <property type="entry name" value="Ubiquitin-like_dom"/>
</dbReference>
<dbReference type="Gene3D" id="3.10.20.90">
    <property type="entry name" value="Phosphatidylinositol 3-kinase Catalytic Subunit, Chain A, domain 1"/>
    <property type="match status" value="1"/>
</dbReference>
<dbReference type="AlphaFoldDB" id="A0A7S1FIS2"/>
<evidence type="ECO:0000313" key="2">
    <source>
        <dbReference type="EMBL" id="CAD8868605.1"/>
    </source>
</evidence>
<name>A0A7S1FIS2_NOCSC</name>
<dbReference type="SUPFAM" id="SSF54236">
    <property type="entry name" value="Ubiquitin-like"/>
    <property type="match status" value="1"/>
</dbReference>
<accession>A0A7S1FIS2</accession>
<feature type="domain" description="Ubiquitin-like" evidence="1">
    <location>
        <begin position="11"/>
        <end position="80"/>
    </location>
</feature>
<dbReference type="InterPro" id="IPR029071">
    <property type="entry name" value="Ubiquitin-like_domsf"/>
</dbReference>